<dbReference type="Gene3D" id="3.40.720.10">
    <property type="entry name" value="Alkaline Phosphatase, subunit A"/>
    <property type="match status" value="1"/>
</dbReference>
<name>A0ABW4ZBK0_9BACT</name>
<proteinExistence type="inferred from homology"/>
<gene>
    <name evidence="4" type="ORF">ACFSW8_10675</name>
</gene>
<organism evidence="4 5">
    <name type="scientific">Rubritalea tangerina</name>
    <dbReference type="NCBI Taxonomy" id="430798"/>
    <lineage>
        <taxon>Bacteria</taxon>
        <taxon>Pseudomonadati</taxon>
        <taxon>Verrucomicrobiota</taxon>
        <taxon>Verrucomicrobiia</taxon>
        <taxon>Verrucomicrobiales</taxon>
        <taxon>Rubritaleaceae</taxon>
        <taxon>Rubritalea</taxon>
    </lineage>
</organism>
<comment type="caution">
    <text evidence="4">The sequence shown here is derived from an EMBL/GenBank/DDBJ whole genome shotgun (WGS) entry which is preliminary data.</text>
</comment>
<dbReference type="PANTHER" id="PTHR42693">
    <property type="entry name" value="ARYLSULFATASE FAMILY MEMBER"/>
    <property type="match status" value="1"/>
</dbReference>
<dbReference type="SUPFAM" id="SSF53649">
    <property type="entry name" value="Alkaline phosphatase-like"/>
    <property type="match status" value="1"/>
</dbReference>
<evidence type="ECO:0000256" key="2">
    <source>
        <dbReference type="ARBA" id="ARBA00022801"/>
    </source>
</evidence>
<dbReference type="EMBL" id="JBHUJB010000044">
    <property type="protein sequence ID" value="MFD2159364.1"/>
    <property type="molecule type" value="Genomic_DNA"/>
</dbReference>
<protein>
    <submittedName>
        <fullName evidence="4">Sulfatase-like hydrolase/transferase</fullName>
    </submittedName>
</protein>
<comment type="similarity">
    <text evidence="1">Belongs to the sulfatase family.</text>
</comment>
<dbReference type="Proteomes" id="UP001597389">
    <property type="component" value="Unassembled WGS sequence"/>
</dbReference>
<keyword evidence="5" id="KW-1185">Reference proteome</keyword>
<sequence length="478" mass="52785">MRLAIVLVMIGCLGKLCAGGPSVVMVLVDDMGKGEIGVNGNGVIETPHLDALAGRSLRFGNFHVAPTCAPSRAQLMSGRHEFFVGVTHTTVGRNKLRDDVKLLPEYLREAGYATGMFGKWHLGEGKGLSGRSLDPHERGFGVAYYTQNQLLPRFGPQMMRNGVREQAEGYCVDVVFREAMDWMERQEGKFFAYIATSAPHTPLAAPKELVEIYEGKGLSRSQMTYYAMVSSIDRQMGKLIEWVDAREEGVLVIFMSDNGHAISGARGAGHGLDGKVLDGGLYNAGMRGAKGQTWQGATCVPAWWYWPGKVKPRVEGEALVSGMDVLPTLVSLAGGELEEGVQGVDLGYYLTGEGKEVSGERVLFAHLGRWASSDELARYERVYTSVFDGEYRLAWNLGQYAGLYRYLEDRGEGDDLSGSEAERVARMGALHAAWWREACEQMVNDQEQVRSGKLQRREGALFKVRPEEWRERLKGEAP</sequence>
<evidence type="ECO:0000256" key="1">
    <source>
        <dbReference type="ARBA" id="ARBA00008779"/>
    </source>
</evidence>
<keyword evidence="2" id="KW-0378">Hydrolase</keyword>
<accession>A0ABW4ZBK0</accession>
<dbReference type="Pfam" id="PF00884">
    <property type="entry name" value="Sulfatase"/>
    <property type="match status" value="1"/>
</dbReference>
<evidence type="ECO:0000313" key="4">
    <source>
        <dbReference type="EMBL" id="MFD2159364.1"/>
    </source>
</evidence>
<evidence type="ECO:0000259" key="3">
    <source>
        <dbReference type="Pfam" id="PF00884"/>
    </source>
</evidence>
<dbReference type="RefSeq" id="WP_377087724.1">
    <property type="nucleotide sequence ID" value="NZ_JBHSJL010000014.1"/>
</dbReference>
<dbReference type="InterPro" id="IPR000917">
    <property type="entry name" value="Sulfatase_N"/>
</dbReference>
<reference evidence="5" key="1">
    <citation type="journal article" date="2019" name="Int. J. Syst. Evol. Microbiol.">
        <title>The Global Catalogue of Microorganisms (GCM) 10K type strain sequencing project: providing services to taxonomists for standard genome sequencing and annotation.</title>
        <authorList>
            <consortium name="The Broad Institute Genomics Platform"/>
            <consortium name="The Broad Institute Genome Sequencing Center for Infectious Disease"/>
            <person name="Wu L."/>
            <person name="Ma J."/>
        </authorList>
    </citation>
    <scope>NUCLEOTIDE SEQUENCE [LARGE SCALE GENOMIC DNA]</scope>
    <source>
        <strain evidence="5">CCUG 57942</strain>
    </source>
</reference>
<dbReference type="InterPro" id="IPR050738">
    <property type="entry name" value="Sulfatase"/>
</dbReference>
<feature type="domain" description="Sulfatase N-terminal" evidence="3">
    <location>
        <begin position="21"/>
        <end position="334"/>
    </location>
</feature>
<dbReference type="PANTHER" id="PTHR42693:SF53">
    <property type="entry name" value="ENDO-4-O-SULFATASE"/>
    <property type="match status" value="1"/>
</dbReference>
<dbReference type="InterPro" id="IPR017850">
    <property type="entry name" value="Alkaline_phosphatase_core_sf"/>
</dbReference>
<evidence type="ECO:0000313" key="5">
    <source>
        <dbReference type="Proteomes" id="UP001597389"/>
    </source>
</evidence>